<reference evidence="10 11" key="1">
    <citation type="submission" date="2019-03" db="EMBL/GenBank/DDBJ databases">
        <title>Paraburkholderia sp. 7MH5, isolated from subtropical forest soil.</title>
        <authorList>
            <person name="Gao Z.-H."/>
            <person name="Qiu L.-H."/>
        </authorList>
    </citation>
    <scope>NUCLEOTIDE SEQUENCE [LARGE SCALE GENOMIC DNA]</scope>
    <source>
        <strain evidence="10 11">7MH5</strain>
    </source>
</reference>
<feature type="transmembrane region" description="Helical" evidence="8">
    <location>
        <begin position="172"/>
        <end position="195"/>
    </location>
</feature>
<dbReference type="InterPro" id="IPR005829">
    <property type="entry name" value="Sugar_transporter_CS"/>
</dbReference>
<dbReference type="InterPro" id="IPR020846">
    <property type="entry name" value="MFS_dom"/>
</dbReference>
<feature type="transmembrane region" description="Helical" evidence="8">
    <location>
        <begin position="393"/>
        <end position="412"/>
    </location>
</feature>
<evidence type="ECO:0000256" key="6">
    <source>
        <dbReference type="ARBA" id="ARBA00023136"/>
    </source>
</evidence>
<feature type="transmembrane region" description="Helical" evidence="8">
    <location>
        <begin position="46"/>
        <end position="65"/>
    </location>
</feature>
<dbReference type="Proteomes" id="UP000295727">
    <property type="component" value="Chromosome 4"/>
</dbReference>
<dbReference type="InterPro" id="IPR036259">
    <property type="entry name" value="MFS_trans_sf"/>
</dbReference>
<dbReference type="Gene3D" id="1.20.1250.20">
    <property type="entry name" value="MFS general substrate transporter like domains"/>
    <property type="match status" value="1"/>
</dbReference>
<evidence type="ECO:0000256" key="4">
    <source>
        <dbReference type="ARBA" id="ARBA00022692"/>
    </source>
</evidence>
<evidence type="ECO:0000313" key="10">
    <source>
        <dbReference type="EMBL" id="QBR02741.1"/>
    </source>
</evidence>
<sequence>MKQQSISVAGAQPCPGTRASDAQSQVSSADLYRAAWAASIGSALEYYDFALYNLASALIFGPLFFPSSDPAMGLIASFGAYFIGFAIRPVGGVLFGALGDRYGRKFVLMATILLMGVASTLIGVLPTYASVGIWAPVLLVGCRLLQGLGAGAEQAGAAVLMAEFAPPRRRGYFAALPFMGVLLGTVMAAAIYFALVRVEDLSQTPLWRVPFLLSAVIIAVAVWIRLRLRESPSFARLEARQQVKESPLRHLMRHSKPTVLKVIGLRMAENGGSSIYQSLAISYIATATGLKGQIGPLALLLAGASGAFVIPLAGMLSDRFGRVPTYRAFALYQLALAFPTWWVLSLGNATASIVMLCVTLAGVWGMFATQGAMLPELFGAQHRYAGVAVGREVSAVIAGGVAPLVGASIIAWTSAHWGAGHGTALAWIPLASYVAVLSLIGVVTTYCIPETRGRNLDDLDDADAASRVDRAL</sequence>
<evidence type="ECO:0000259" key="9">
    <source>
        <dbReference type="PROSITE" id="PS50850"/>
    </source>
</evidence>
<dbReference type="KEGG" id="ppai:E1956_36630"/>
<dbReference type="PANTHER" id="PTHR43045">
    <property type="entry name" value="SHIKIMATE TRANSPORTER"/>
    <property type="match status" value="1"/>
</dbReference>
<feature type="transmembrane region" description="Helical" evidence="8">
    <location>
        <begin position="131"/>
        <end position="151"/>
    </location>
</feature>
<dbReference type="InterPro" id="IPR011701">
    <property type="entry name" value="MFS"/>
</dbReference>
<dbReference type="Pfam" id="PF07690">
    <property type="entry name" value="MFS_1"/>
    <property type="match status" value="1"/>
</dbReference>
<evidence type="ECO:0000313" key="11">
    <source>
        <dbReference type="Proteomes" id="UP000295727"/>
    </source>
</evidence>
<keyword evidence="4 8" id="KW-0812">Transmembrane</keyword>
<evidence type="ECO:0000256" key="3">
    <source>
        <dbReference type="ARBA" id="ARBA00022475"/>
    </source>
</evidence>
<dbReference type="OrthoDB" id="6766492at2"/>
<dbReference type="GO" id="GO:0005886">
    <property type="term" value="C:plasma membrane"/>
    <property type="evidence" value="ECO:0007669"/>
    <property type="project" value="UniProtKB-SubCell"/>
</dbReference>
<keyword evidence="3" id="KW-1003">Cell membrane</keyword>
<dbReference type="EMBL" id="CP038151">
    <property type="protein sequence ID" value="QBR02741.1"/>
    <property type="molecule type" value="Genomic_DNA"/>
</dbReference>
<feature type="transmembrane region" description="Helical" evidence="8">
    <location>
        <begin position="296"/>
        <end position="316"/>
    </location>
</feature>
<feature type="transmembrane region" description="Helical" evidence="8">
    <location>
        <begin position="424"/>
        <end position="448"/>
    </location>
</feature>
<protein>
    <submittedName>
        <fullName evidence="10">MFS transporter</fullName>
    </submittedName>
</protein>
<keyword evidence="2" id="KW-0813">Transport</keyword>
<dbReference type="PANTHER" id="PTHR43045:SF4">
    <property type="entry name" value="TRANSPORTER YDFJ-RELATED"/>
    <property type="match status" value="1"/>
</dbReference>
<evidence type="ECO:0000256" key="2">
    <source>
        <dbReference type="ARBA" id="ARBA00022448"/>
    </source>
</evidence>
<dbReference type="AlphaFoldDB" id="A0A4P7D1Y0"/>
<proteinExistence type="predicted"/>
<dbReference type="GO" id="GO:0022857">
    <property type="term" value="F:transmembrane transporter activity"/>
    <property type="evidence" value="ECO:0007669"/>
    <property type="project" value="InterPro"/>
</dbReference>
<feature type="region of interest" description="Disordered" evidence="7">
    <location>
        <begin position="1"/>
        <end position="21"/>
    </location>
</feature>
<evidence type="ECO:0000256" key="5">
    <source>
        <dbReference type="ARBA" id="ARBA00022989"/>
    </source>
</evidence>
<accession>A0A4P7D1Y0</accession>
<dbReference type="PROSITE" id="PS50850">
    <property type="entry name" value="MFS"/>
    <property type="match status" value="1"/>
</dbReference>
<feature type="domain" description="Major facilitator superfamily (MFS) profile" evidence="9">
    <location>
        <begin position="34"/>
        <end position="452"/>
    </location>
</feature>
<evidence type="ECO:0000256" key="1">
    <source>
        <dbReference type="ARBA" id="ARBA00004651"/>
    </source>
</evidence>
<feature type="transmembrane region" description="Helical" evidence="8">
    <location>
        <begin position="71"/>
        <end position="94"/>
    </location>
</feature>
<dbReference type="SUPFAM" id="SSF103473">
    <property type="entry name" value="MFS general substrate transporter"/>
    <property type="match status" value="1"/>
</dbReference>
<name>A0A4P7D1Y0_9BURK</name>
<keyword evidence="6 8" id="KW-0472">Membrane</keyword>
<gene>
    <name evidence="10" type="ORF">E1956_36630</name>
</gene>
<feature type="transmembrane region" description="Helical" evidence="8">
    <location>
        <begin position="350"/>
        <end position="372"/>
    </location>
</feature>
<evidence type="ECO:0000256" key="8">
    <source>
        <dbReference type="SAM" id="Phobius"/>
    </source>
</evidence>
<comment type="subcellular location">
    <subcellularLocation>
        <location evidence="1">Cell membrane</location>
        <topology evidence="1">Multi-pass membrane protein</topology>
    </subcellularLocation>
</comment>
<dbReference type="PROSITE" id="PS00217">
    <property type="entry name" value="SUGAR_TRANSPORT_2"/>
    <property type="match status" value="1"/>
</dbReference>
<dbReference type="RefSeq" id="WP_134758260.1">
    <property type="nucleotide sequence ID" value="NZ_CP038151.1"/>
</dbReference>
<keyword evidence="5 8" id="KW-1133">Transmembrane helix</keyword>
<feature type="transmembrane region" description="Helical" evidence="8">
    <location>
        <begin position="207"/>
        <end position="226"/>
    </location>
</feature>
<evidence type="ECO:0000256" key="7">
    <source>
        <dbReference type="SAM" id="MobiDB-lite"/>
    </source>
</evidence>
<keyword evidence="11" id="KW-1185">Reference proteome</keyword>
<feature type="transmembrane region" description="Helical" evidence="8">
    <location>
        <begin position="106"/>
        <end position="125"/>
    </location>
</feature>
<organism evidence="10 11">
    <name type="scientific">Paraburkholderia pallida</name>
    <dbReference type="NCBI Taxonomy" id="2547399"/>
    <lineage>
        <taxon>Bacteria</taxon>
        <taxon>Pseudomonadati</taxon>
        <taxon>Pseudomonadota</taxon>
        <taxon>Betaproteobacteria</taxon>
        <taxon>Burkholderiales</taxon>
        <taxon>Burkholderiaceae</taxon>
        <taxon>Paraburkholderia</taxon>
    </lineage>
</organism>